<reference evidence="7 8" key="1">
    <citation type="submission" date="2021-04" db="EMBL/GenBank/DDBJ databases">
        <authorList>
            <person name="De Guttry C."/>
            <person name="Zahm M."/>
            <person name="Klopp C."/>
            <person name="Cabau C."/>
            <person name="Louis A."/>
            <person name="Berthelot C."/>
            <person name="Parey E."/>
            <person name="Roest Crollius H."/>
            <person name="Montfort J."/>
            <person name="Robinson-Rechavi M."/>
            <person name="Bucao C."/>
            <person name="Bouchez O."/>
            <person name="Gislard M."/>
            <person name="Lluch J."/>
            <person name="Milhes M."/>
            <person name="Lampietro C."/>
            <person name="Lopez Roques C."/>
            <person name="Donnadieu C."/>
            <person name="Braasch I."/>
            <person name="Desvignes T."/>
            <person name="Postlethwait J."/>
            <person name="Bobe J."/>
            <person name="Wedekind C."/>
            <person name="Guiguen Y."/>
        </authorList>
    </citation>
    <scope>NUCLEOTIDE SEQUENCE [LARGE SCALE GENOMIC DNA]</scope>
    <source>
        <strain evidence="7">Cs_M1</strain>
        <tissue evidence="7">Blood</tissue>
    </source>
</reference>
<dbReference type="InterPro" id="IPR036179">
    <property type="entry name" value="Ig-like_dom_sf"/>
</dbReference>
<dbReference type="GO" id="GO:0005886">
    <property type="term" value="C:plasma membrane"/>
    <property type="evidence" value="ECO:0007669"/>
    <property type="project" value="TreeGrafter"/>
</dbReference>
<evidence type="ECO:0000256" key="2">
    <source>
        <dbReference type="ARBA" id="ARBA00022692"/>
    </source>
</evidence>
<keyword evidence="3 5" id="KW-0472">Membrane</keyword>
<evidence type="ECO:0000256" key="3">
    <source>
        <dbReference type="ARBA" id="ARBA00023136"/>
    </source>
</evidence>
<dbReference type="Pfam" id="PF07686">
    <property type="entry name" value="V-set"/>
    <property type="match status" value="2"/>
</dbReference>
<feature type="transmembrane region" description="Helical" evidence="5">
    <location>
        <begin position="264"/>
        <end position="285"/>
    </location>
</feature>
<sequence>MKTDSGTYWCGVVRFGRDSFQEVHLIVTDDRGEEPGEHHHHQSPPTHNLTLLERLFELLQVTGYSGGTVIIYCEYSYQHDDNQTSFSDGNSKDTIITGLKNTWQHSGRFSLYDNTEGNYFKVIIRQLTKQDEGTYRCGVDKPTALGSYTVVELKVEEDDCCEKSVTETVYLGGEATISCNYPEDREYSTKHFCKEQDRFICNSMNSNNNKMYDNSTEKFYSVTISDLTEDDTGTYWCGVETSRTEDRYIALITQVKLRVISTSVVIMVSVSLVVLLLVISLIIVYRWKYNKATGSVSSTHRVSPDKGNNEGGCHGDGDYEEIKERPLQSDSDSAPTTIYATANLPTSHSDSPHYASINFHKNPSGPNEARVTITKEGSCPNEARVTITKEGTSSCDYATVNLGKPVLIMVCVSLTVLVVGLILLLIYKWRRDRKSSNSPPSDYSPGAGQNQSFGRMVWTSVGLVVMVTVLGLVLLLFYRQRRGTRRTPPPPPVSSNTQPDPTGELGGDRRFPKARGKWSGSGRQPRSRGTDRRSLMRRSLSLEESLERPNCMLSGESWGSSGAGAALNDGVQTGETELLRGTWD</sequence>
<keyword evidence="2 5" id="KW-0812">Transmembrane</keyword>
<proteinExistence type="predicted"/>
<dbReference type="InterPro" id="IPR007110">
    <property type="entry name" value="Ig-like_dom"/>
</dbReference>
<feature type="compositionally biased region" description="Low complexity" evidence="4">
    <location>
        <begin position="554"/>
        <end position="566"/>
    </location>
</feature>
<dbReference type="InterPro" id="IPR003599">
    <property type="entry name" value="Ig_sub"/>
</dbReference>
<keyword evidence="8" id="KW-1185">Reference proteome</keyword>
<protein>
    <recommendedName>
        <fullName evidence="6">Ig-like domain-containing protein</fullName>
    </recommendedName>
</protein>
<gene>
    <name evidence="7" type="ORF">J4Q44_G00290870</name>
</gene>
<dbReference type="Proteomes" id="UP001356427">
    <property type="component" value="Unassembled WGS sequence"/>
</dbReference>
<dbReference type="PROSITE" id="PS50835">
    <property type="entry name" value="IG_LIKE"/>
    <property type="match status" value="1"/>
</dbReference>
<dbReference type="SMART" id="SM00409">
    <property type="entry name" value="IG"/>
    <property type="match status" value="2"/>
</dbReference>
<comment type="caution">
    <text evidence="7">The sequence shown here is derived from an EMBL/GenBank/DDBJ whole genome shotgun (WGS) entry which is preliminary data.</text>
</comment>
<dbReference type="EMBL" id="JAGTTL010000027">
    <property type="protein sequence ID" value="KAK6300989.1"/>
    <property type="molecule type" value="Genomic_DNA"/>
</dbReference>
<accession>A0AAN8L4F0</accession>
<evidence type="ECO:0000256" key="4">
    <source>
        <dbReference type="SAM" id="MobiDB-lite"/>
    </source>
</evidence>
<evidence type="ECO:0000313" key="8">
    <source>
        <dbReference type="Proteomes" id="UP001356427"/>
    </source>
</evidence>
<dbReference type="InterPro" id="IPR050671">
    <property type="entry name" value="CD300_family_receptors"/>
</dbReference>
<evidence type="ECO:0000256" key="5">
    <source>
        <dbReference type="SAM" id="Phobius"/>
    </source>
</evidence>
<feature type="region of interest" description="Disordered" evidence="4">
    <location>
        <begin position="484"/>
        <end position="536"/>
    </location>
</feature>
<keyword evidence="5" id="KW-1133">Transmembrane helix</keyword>
<organism evidence="7 8">
    <name type="scientific">Coregonus suidteri</name>
    <dbReference type="NCBI Taxonomy" id="861788"/>
    <lineage>
        <taxon>Eukaryota</taxon>
        <taxon>Metazoa</taxon>
        <taxon>Chordata</taxon>
        <taxon>Craniata</taxon>
        <taxon>Vertebrata</taxon>
        <taxon>Euteleostomi</taxon>
        <taxon>Actinopterygii</taxon>
        <taxon>Neopterygii</taxon>
        <taxon>Teleostei</taxon>
        <taxon>Protacanthopterygii</taxon>
        <taxon>Salmoniformes</taxon>
        <taxon>Salmonidae</taxon>
        <taxon>Coregoninae</taxon>
        <taxon>Coregonus</taxon>
    </lineage>
</organism>
<feature type="compositionally biased region" description="Basic and acidic residues" evidence="4">
    <location>
        <begin position="302"/>
        <end position="320"/>
    </location>
</feature>
<name>A0AAN8L4F0_9TELE</name>
<dbReference type="SUPFAM" id="SSF48726">
    <property type="entry name" value="Immunoglobulin"/>
    <property type="match status" value="2"/>
</dbReference>
<feature type="transmembrane region" description="Helical" evidence="5">
    <location>
        <begin position="456"/>
        <end position="478"/>
    </location>
</feature>
<dbReference type="AlphaFoldDB" id="A0AAN8L4F0"/>
<evidence type="ECO:0000259" key="6">
    <source>
        <dbReference type="PROSITE" id="PS50835"/>
    </source>
</evidence>
<dbReference type="PANTHER" id="PTHR11860">
    <property type="entry name" value="POLYMERIC-IMMUNOGLOBULIN RECEPTOR"/>
    <property type="match status" value="1"/>
</dbReference>
<feature type="domain" description="Ig-like" evidence="6">
    <location>
        <begin position="44"/>
        <end position="154"/>
    </location>
</feature>
<dbReference type="Gene3D" id="2.60.40.10">
    <property type="entry name" value="Immunoglobulins"/>
    <property type="match status" value="2"/>
</dbReference>
<feature type="transmembrane region" description="Helical" evidence="5">
    <location>
        <begin position="406"/>
        <end position="427"/>
    </location>
</feature>
<comment type="subcellular location">
    <subcellularLocation>
        <location evidence="1">Membrane</location>
    </subcellularLocation>
</comment>
<feature type="region of interest" description="Disordered" evidence="4">
    <location>
        <begin position="553"/>
        <end position="584"/>
    </location>
</feature>
<dbReference type="InterPro" id="IPR013783">
    <property type="entry name" value="Ig-like_fold"/>
</dbReference>
<dbReference type="PANTHER" id="PTHR11860:SF87">
    <property type="entry name" value="CMRF35-LIKE MOLECULE 8"/>
    <property type="match status" value="1"/>
</dbReference>
<evidence type="ECO:0000313" key="7">
    <source>
        <dbReference type="EMBL" id="KAK6300989.1"/>
    </source>
</evidence>
<feature type="region of interest" description="Disordered" evidence="4">
    <location>
        <begin position="296"/>
        <end position="320"/>
    </location>
</feature>
<evidence type="ECO:0000256" key="1">
    <source>
        <dbReference type="ARBA" id="ARBA00004370"/>
    </source>
</evidence>
<dbReference type="GO" id="GO:0004888">
    <property type="term" value="F:transmembrane signaling receptor activity"/>
    <property type="evidence" value="ECO:0007669"/>
    <property type="project" value="TreeGrafter"/>
</dbReference>
<dbReference type="InterPro" id="IPR013106">
    <property type="entry name" value="Ig_V-set"/>
</dbReference>